<evidence type="ECO:0000256" key="1">
    <source>
        <dbReference type="ARBA" id="ARBA00004141"/>
    </source>
</evidence>
<accession>A0A4S3B3K1</accession>
<keyword evidence="3 5" id="KW-1133">Transmembrane helix</keyword>
<feature type="transmembrane region" description="Helical" evidence="5">
    <location>
        <begin position="120"/>
        <end position="145"/>
    </location>
</feature>
<comment type="subcellular location">
    <subcellularLocation>
        <location evidence="1">Membrane</location>
        <topology evidence="1">Multi-pass membrane protein</topology>
    </subcellularLocation>
</comment>
<dbReference type="AlphaFoldDB" id="A0A4S3B3K1"/>
<dbReference type="PANTHER" id="PTHR37306:SF1">
    <property type="entry name" value="COLICIN V PRODUCTION PROTEIN"/>
    <property type="match status" value="1"/>
</dbReference>
<evidence type="ECO:0000256" key="5">
    <source>
        <dbReference type="SAM" id="Phobius"/>
    </source>
</evidence>
<gene>
    <name evidence="6" type="ORF">ESZ54_07610</name>
</gene>
<evidence type="ECO:0000256" key="3">
    <source>
        <dbReference type="ARBA" id="ARBA00022989"/>
    </source>
</evidence>
<name>A0A4S3B3K1_9ENTE</name>
<dbReference type="PANTHER" id="PTHR37306">
    <property type="entry name" value="COLICIN V PRODUCTION PROTEIN"/>
    <property type="match status" value="1"/>
</dbReference>
<evidence type="ECO:0000313" key="7">
    <source>
        <dbReference type="Proteomes" id="UP000310506"/>
    </source>
</evidence>
<protein>
    <submittedName>
        <fullName evidence="6">CvpA family protein</fullName>
    </submittedName>
</protein>
<reference evidence="6 7" key="1">
    <citation type="submission" date="2019-01" db="EMBL/GenBank/DDBJ databases">
        <title>Vagococcus silagei sp. nov. isolated from brewer's grain.</title>
        <authorList>
            <person name="Guu J.-R."/>
        </authorList>
    </citation>
    <scope>NUCLEOTIDE SEQUENCE [LARGE SCALE GENOMIC DNA]</scope>
    <source>
        <strain evidence="6 7">2B-2</strain>
    </source>
</reference>
<keyword evidence="2 5" id="KW-0812">Transmembrane</keyword>
<keyword evidence="7" id="KW-1185">Reference proteome</keyword>
<dbReference type="GO" id="GO:0016020">
    <property type="term" value="C:membrane"/>
    <property type="evidence" value="ECO:0007669"/>
    <property type="project" value="UniProtKB-SubCell"/>
</dbReference>
<dbReference type="GO" id="GO:0009403">
    <property type="term" value="P:toxin biosynthetic process"/>
    <property type="evidence" value="ECO:0007669"/>
    <property type="project" value="InterPro"/>
</dbReference>
<dbReference type="Pfam" id="PF02674">
    <property type="entry name" value="Colicin_V"/>
    <property type="match status" value="1"/>
</dbReference>
<comment type="caution">
    <text evidence="6">The sequence shown here is derived from an EMBL/GenBank/DDBJ whole genome shotgun (WGS) entry which is preliminary data.</text>
</comment>
<evidence type="ECO:0000256" key="4">
    <source>
        <dbReference type="ARBA" id="ARBA00023136"/>
    </source>
</evidence>
<dbReference type="OrthoDB" id="1809613at2"/>
<feature type="transmembrane region" description="Helical" evidence="5">
    <location>
        <begin position="79"/>
        <end position="100"/>
    </location>
</feature>
<dbReference type="Proteomes" id="UP000310506">
    <property type="component" value="Unassembled WGS sequence"/>
</dbReference>
<dbReference type="RefSeq" id="WP_136137074.1">
    <property type="nucleotide sequence ID" value="NZ_SDGV01000017.1"/>
</dbReference>
<dbReference type="EMBL" id="SDGV01000017">
    <property type="protein sequence ID" value="THB60827.1"/>
    <property type="molecule type" value="Genomic_DNA"/>
</dbReference>
<sequence length="182" mass="19830">MLTLLILLVIIVGIYAGYQRGFAYQMVYTLGYLIAFLVAKANYRALGKKLELIIPYPSPTVETKLVLFDKAIVFDLDKAFYAGFAFVLILTIGWLIVRFIGMLSYGLTFIPLLKQGNDLVGAALGGVIGLVALAIFLTLLAMLPVPSIQNLFAKSGLARGIVNHTPIISASLHDLWINKVIG</sequence>
<evidence type="ECO:0000313" key="6">
    <source>
        <dbReference type="EMBL" id="THB60827.1"/>
    </source>
</evidence>
<proteinExistence type="predicted"/>
<dbReference type="InterPro" id="IPR003825">
    <property type="entry name" value="Colicin-V_CvpA"/>
</dbReference>
<keyword evidence="4 5" id="KW-0472">Membrane</keyword>
<organism evidence="6 7">
    <name type="scientific">Vagococcus silagei</name>
    <dbReference type="NCBI Taxonomy" id="2508885"/>
    <lineage>
        <taxon>Bacteria</taxon>
        <taxon>Bacillati</taxon>
        <taxon>Bacillota</taxon>
        <taxon>Bacilli</taxon>
        <taxon>Lactobacillales</taxon>
        <taxon>Enterococcaceae</taxon>
        <taxon>Vagococcus</taxon>
    </lineage>
</organism>
<evidence type="ECO:0000256" key="2">
    <source>
        <dbReference type="ARBA" id="ARBA00022692"/>
    </source>
</evidence>
<feature type="transmembrane region" description="Helical" evidence="5">
    <location>
        <begin position="26"/>
        <end position="43"/>
    </location>
</feature>